<feature type="non-terminal residue" evidence="1">
    <location>
        <position position="448"/>
    </location>
</feature>
<dbReference type="AlphaFoldDB" id="A0A9P6Q3Y7"/>
<accession>A0A9P6Q3Y7</accession>
<evidence type="ECO:0000313" key="2">
    <source>
        <dbReference type="Proteomes" id="UP000807716"/>
    </source>
</evidence>
<protein>
    <submittedName>
        <fullName evidence="1">Uncharacterized protein</fullName>
    </submittedName>
</protein>
<comment type="caution">
    <text evidence="1">The sequence shown here is derived from an EMBL/GenBank/DDBJ whole genome shotgun (WGS) entry which is preliminary data.</text>
</comment>
<organism evidence="1 2">
    <name type="scientific">Actinomortierella ambigua</name>
    <dbReference type="NCBI Taxonomy" id="1343610"/>
    <lineage>
        <taxon>Eukaryota</taxon>
        <taxon>Fungi</taxon>
        <taxon>Fungi incertae sedis</taxon>
        <taxon>Mucoromycota</taxon>
        <taxon>Mortierellomycotina</taxon>
        <taxon>Mortierellomycetes</taxon>
        <taxon>Mortierellales</taxon>
        <taxon>Mortierellaceae</taxon>
        <taxon>Actinomortierella</taxon>
    </lineage>
</organism>
<proteinExistence type="predicted"/>
<dbReference type="Proteomes" id="UP000807716">
    <property type="component" value="Unassembled WGS sequence"/>
</dbReference>
<reference evidence="1" key="1">
    <citation type="journal article" date="2020" name="Fungal Divers.">
        <title>Resolving the Mortierellaceae phylogeny through synthesis of multi-gene phylogenetics and phylogenomics.</title>
        <authorList>
            <person name="Vandepol N."/>
            <person name="Liber J."/>
            <person name="Desiro A."/>
            <person name="Na H."/>
            <person name="Kennedy M."/>
            <person name="Barry K."/>
            <person name="Grigoriev I.V."/>
            <person name="Miller A.N."/>
            <person name="O'Donnell K."/>
            <person name="Stajich J.E."/>
            <person name="Bonito G."/>
        </authorList>
    </citation>
    <scope>NUCLEOTIDE SEQUENCE</scope>
    <source>
        <strain evidence="1">BC1065</strain>
    </source>
</reference>
<dbReference type="EMBL" id="JAAAJB010000341">
    <property type="protein sequence ID" value="KAG0257983.1"/>
    <property type="molecule type" value="Genomic_DNA"/>
</dbReference>
<evidence type="ECO:0000313" key="1">
    <source>
        <dbReference type="EMBL" id="KAG0257983.1"/>
    </source>
</evidence>
<gene>
    <name evidence="1" type="ORF">DFQ27_004878</name>
</gene>
<name>A0A9P6Q3Y7_9FUNG</name>
<dbReference type="Gene3D" id="2.80.10.50">
    <property type="match status" value="1"/>
</dbReference>
<sequence>QAAVVRALDPGWYMIEGATRQVALHLDPPPPGSDGASPDGPLKLARVSWPNVTKWHLQPFSDNEFYVSSTDNNAAHAEYKIVEENDNVIVSAERSAQEWMILPTDEGNDNGTYIIISEANGFVISISNWDLSMIVLQEQDESYLQGCNNRQVALHLDPPPPGSDGSLPNGPLKLARVSWTNVTKWHLQRFSDKSSNEFYISSTDNNAAHTEYKIVEENDNMIVSAKKSAQEWMIVPTDDSTENGAYAIVSDVNGHVISISTLDLSATILQEFNQSYLQKWYFVPTTLFTVQAAVVRALDPGLYTIESNNRQVALHLDPPPQGSDGGSPRGPMKLARVSWANVTKWNVRAHAGNEDAFYISSTDNNAAHAEYMIVGEGTDVLVGQEQFAQEWLIESTGDINNTYTIRTNSDDDPLVITINNLHLDQVVLQEYEESYFQKWYFVPASAPE</sequence>
<keyword evidence="2" id="KW-1185">Reference proteome</keyword>